<dbReference type="SUPFAM" id="SSF102114">
    <property type="entry name" value="Radical SAM enzymes"/>
    <property type="match status" value="1"/>
</dbReference>
<dbReference type="InterPro" id="IPR023885">
    <property type="entry name" value="4Fe4S-binding_SPASM_dom"/>
</dbReference>
<dbReference type="Pfam" id="PF04055">
    <property type="entry name" value="Radical_SAM"/>
    <property type="match status" value="1"/>
</dbReference>
<protein>
    <recommendedName>
        <fullName evidence="7">Radical SAM core domain-containing protein</fullName>
    </recommendedName>
</protein>
<dbReference type="GO" id="GO:0016491">
    <property type="term" value="F:oxidoreductase activity"/>
    <property type="evidence" value="ECO:0007669"/>
    <property type="project" value="InterPro"/>
</dbReference>
<organism evidence="8 9">
    <name type="scientific">Candidatus Uhrbacteria bacterium RIFCSPLOWO2_01_FULL_55_36</name>
    <dbReference type="NCBI Taxonomy" id="1802404"/>
    <lineage>
        <taxon>Bacteria</taxon>
        <taxon>Candidatus Uhriibacteriota</taxon>
    </lineage>
</organism>
<evidence type="ECO:0000256" key="5">
    <source>
        <dbReference type="ARBA" id="ARBA00023014"/>
    </source>
</evidence>
<evidence type="ECO:0000256" key="1">
    <source>
        <dbReference type="ARBA" id="ARBA00001966"/>
    </source>
</evidence>
<dbReference type="GO" id="GO:0046872">
    <property type="term" value="F:metal ion binding"/>
    <property type="evidence" value="ECO:0007669"/>
    <property type="project" value="UniProtKB-KW"/>
</dbReference>
<dbReference type="SFLD" id="SFLDG01067">
    <property type="entry name" value="SPASM/twitch_domain_containing"/>
    <property type="match status" value="1"/>
</dbReference>
<proteinExistence type="inferred from homology"/>
<dbReference type="SFLD" id="SFLDG01384">
    <property type="entry name" value="thioether_bond_formation_requi"/>
    <property type="match status" value="1"/>
</dbReference>
<dbReference type="InterPro" id="IPR023867">
    <property type="entry name" value="Sulphatase_maturase_rSAM"/>
</dbReference>
<dbReference type="Gene3D" id="3.20.20.70">
    <property type="entry name" value="Aldolase class I"/>
    <property type="match status" value="1"/>
</dbReference>
<evidence type="ECO:0000256" key="2">
    <source>
        <dbReference type="ARBA" id="ARBA00022691"/>
    </source>
</evidence>
<dbReference type="InterPro" id="IPR013785">
    <property type="entry name" value="Aldolase_TIM"/>
</dbReference>
<comment type="cofactor">
    <cofactor evidence="1">
        <name>[4Fe-4S] cluster</name>
        <dbReference type="ChEBI" id="CHEBI:49883"/>
    </cofactor>
</comment>
<feature type="domain" description="Radical SAM core" evidence="7">
    <location>
        <begin position="94"/>
        <end position="333"/>
    </location>
</feature>
<dbReference type="PANTHER" id="PTHR43273:SF3">
    <property type="entry name" value="ANAEROBIC SULFATASE-MATURATING ENZYME HOMOLOG ASLB-RELATED"/>
    <property type="match status" value="1"/>
</dbReference>
<comment type="similarity">
    <text evidence="6">Belongs to the radical SAM superfamily. Anaerobic sulfatase-maturating enzyme family.</text>
</comment>
<evidence type="ECO:0000313" key="9">
    <source>
        <dbReference type="Proteomes" id="UP000177704"/>
    </source>
</evidence>
<dbReference type="EMBL" id="MGEM01000020">
    <property type="protein sequence ID" value="OGL84707.1"/>
    <property type="molecule type" value="Genomic_DNA"/>
</dbReference>
<evidence type="ECO:0000313" key="8">
    <source>
        <dbReference type="EMBL" id="OGL84707.1"/>
    </source>
</evidence>
<name>A0A1F7V3V7_9BACT</name>
<comment type="caution">
    <text evidence="8">The sequence shown here is derived from an EMBL/GenBank/DDBJ whole genome shotgun (WGS) entry which is preliminary data.</text>
</comment>
<evidence type="ECO:0000259" key="7">
    <source>
        <dbReference type="PROSITE" id="PS51918"/>
    </source>
</evidence>
<dbReference type="PANTHER" id="PTHR43273">
    <property type="entry name" value="ANAEROBIC SULFATASE-MATURATING ENZYME HOMOLOG ASLB-RELATED"/>
    <property type="match status" value="1"/>
</dbReference>
<gene>
    <name evidence="8" type="ORF">A3B36_01460</name>
</gene>
<dbReference type="NCBIfam" id="TIGR04085">
    <property type="entry name" value="rSAM_more_4Fe4S"/>
    <property type="match status" value="1"/>
</dbReference>
<dbReference type="SMART" id="SM00729">
    <property type="entry name" value="Elp3"/>
    <property type="match status" value="1"/>
</dbReference>
<dbReference type="InterPro" id="IPR006638">
    <property type="entry name" value="Elp3/MiaA/NifB-like_rSAM"/>
</dbReference>
<keyword evidence="4" id="KW-0408">Iron</keyword>
<dbReference type="AlphaFoldDB" id="A0A1F7V3V7"/>
<accession>A0A1F7V3V7</accession>
<dbReference type="GO" id="GO:0051536">
    <property type="term" value="F:iron-sulfur cluster binding"/>
    <property type="evidence" value="ECO:0007669"/>
    <property type="project" value="UniProtKB-KW"/>
</dbReference>
<evidence type="ECO:0000256" key="4">
    <source>
        <dbReference type="ARBA" id="ARBA00023004"/>
    </source>
</evidence>
<evidence type="ECO:0000256" key="6">
    <source>
        <dbReference type="ARBA" id="ARBA00023601"/>
    </source>
</evidence>
<dbReference type="SFLD" id="SFLDS00029">
    <property type="entry name" value="Radical_SAM"/>
    <property type="match status" value="1"/>
</dbReference>
<dbReference type="Proteomes" id="UP000177704">
    <property type="component" value="Unassembled WGS sequence"/>
</dbReference>
<keyword evidence="2" id="KW-0949">S-adenosyl-L-methionine</keyword>
<keyword evidence="5" id="KW-0411">Iron-sulfur</keyword>
<evidence type="ECO:0000256" key="3">
    <source>
        <dbReference type="ARBA" id="ARBA00022723"/>
    </source>
</evidence>
<sequence>MKYKVSLLTHQFSRDGVVAFYNSLIMQPVFVEGRIAKIMGALGNFEKADFFKALDFVPDALNLFQSLTENKIIVAGHVDEKGIVQWYADEYTGRPKVKIMYMILTDLCNLACEYCVIEQFASDHVYRHMDEKTAEKALLTFSPLALAGEQSKIILYGGEATLNWKILVYVLSRVNEMKEQGLYPQTLEVTLNSNGTTITPERARMLKELGIRAVAISLDGDEIANSPRVFKGGQASFSKVIQGFQNCVDAGIDTGISCTLSEESLARFDETLDFLLKSGVKSLGFNLMKPTKGYSVSEGYYERATECIIKAFTVFRENGIYEDRIMRKASVFARRAIFPFDCAATGGNQMVIAPDGAIGICHGTLASRENFVSHVDQGFDPVANPVWQEWSRRSPLNMPACFSCPALGICGGGCPTQAMVESGSIWDVHKSFCIHAKMILEWLIWDLYDSSVSQRGAPPAT</sequence>
<reference evidence="8 9" key="1">
    <citation type="journal article" date="2016" name="Nat. Commun.">
        <title>Thousands of microbial genomes shed light on interconnected biogeochemical processes in an aquifer system.</title>
        <authorList>
            <person name="Anantharaman K."/>
            <person name="Brown C.T."/>
            <person name="Hug L.A."/>
            <person name="Sharon I."/>
            <person name="Castelle C.J."/>
            <person name="Probst A.J."/>
            <person name="Thomas B.C."/>
            <person name="Singh A."/>
            <person name="Wilkins M.J."/>
            <person name="Karaoz U."/>
            <person name="Brodie E.L."/>
            <person name="Williams K.H."/>
            <person name="Hubbard S.S."/>
            <person name="Banfield J.F."/>
        </authorList>
    </citation>
    <scope>NUCLEOTIDE SEQUENCE [LARGE SCALE GENOMIC DNA]</scope>
</reference>
<dbReference type="InterPro" id="IPR058240">
    <property type="entry name" value="rSAM_sf"/>
</dbReference>
<dbReference type="PROSITE" id="PS51918">
    <property type="entry name" value="RADICAL_SAM"/>
    <property type="match status" value="1"/>
</dbReference>
<dbReference type="CDD" id="cd01335">
    <property type="entry name" value="Radical_SAM"/>
    <property type="match status" value="1"/>
</dbReference>
<dbReference type="SFLD" id="SFLDG01386">
    <property type="entry name" value="main_SPASM_domain-containing"/>
    <property type="match status" value="1"/>
</dbReference>
<dbReference type="InterPro" id="IPR007197">
    <property type="entry name" value="rSAM"/>
</dbReference>
<keyword evidence="3" id="KW-0479">Metal-binding</keyword>